<dbReference type="Proteomes" id="UP000265040">
    <property type="component" value="Chromosome 13"/>
</dbReference>
<evidence type="ECO:0000256" key="12">
    <source>
        <dbReference type="SAM" id="Phobius"/>
    </source>
</evidence>
<evidence type="ECO:0000256" key="1">
    <source>
        <dbReference type="ARBA" id="ARBA00004606"/>
    </source>
</evidence>
<dbReference type="PROSITE" id="PS01209">
    <property type="entry name" value="LDLRA_1"/>
    <property type="match status" value="1"/>
</dbReference>
<dbReference type="InterPro" id="IPR036364">
    <property type="entry name" value="SEA_dom_sf"/>
</dbReference>
<dbReference type="InterPro" id="IPR043504">
    <property type="entry name" value="Peptidase_S1_PA_chymotrypsin"/>
</dbReference>
<feature type="domain" description="SEA" evidence="14">
    <location>
        <begin position="73"/>
        <end position="183"/>
    </location>
</feature>
<dbReference type="PROSITE" id="PS00135">
    <property type="entry name" value="TRYPSIN_SER"/>
    <property type="match status" value="1"/>
</dbReference>
<comment type="caution">
    <text evidence="10">Lacks conserved residue(s) required for the propagation of feature annotation.</text>
</comment>
<dbReference type="InterPro" id="IPR036055">
    <property type="entry name" value="LDL_receptor-like_sf"/>
</dbReference>
<proteinExistence type="predicted"/>
<keyword evidence="3 12" id="KW-0812">Transmembrane</keyword>
<dbReference type="PROSITE" id="PS01180">
    <property type="entry name" value="CUB"/>
    <property type="match status" value="2"/>
</dbReference>
<dbReference type="PANTHER" id="PTHR24252:SF17">
    <property type="entry name" value="SUPPRESSOR OF TUMORIGENICITY 14 PROTEIN HOMOLOG-RELATED"/>
    <property type="match status" value="1"/>
</dbReference>
<evidence type="ECO:0000313" key="17">
    <source>
        <dbReference type="Proteomes" id="UP000265040"/>
    </source>
</evidence>
<feature type="domain" description="CUB" evidence="13">
    <location>
        <begin position="183"/>
        <end position="307"/>
    </location>
</feature>
<keyword evidence="6" id="KW-0735">Signal-anchor</keyword>
<dbReference type="InterPro" id="IPR000859">
    <property type="entry name" value="CUB_dom"/>
</dbReference>
<keyword evidence="4 11" id="KW-0378">Hydrolase</keyword>
<feature type="disulfide bond" evidence="10">
    <location>
        <begin position="423"/>
        <end position="438"/>
    </location>
</feature>
<feature type="disulfide bond" evidence="10">
    <location>
        <begin position="539"/>
        <end position="554"/>
    </location>
</feature>
<dbReference type="InterPro" id="IPR002172">
    <property type="entry name" value="LDrepeatLR_classA_rpt"/>
</dbReference>
<evidence type="ECO:0000256" key="4">
    <source>
        <dbReference type="ARBA" id="ARBA00022801"/>
    </source>
</evidence>
<keyword evidence="9 10" id="KW-1015">Disulfide bond</keyword>
<dbReference type="CDD" id="cd00041">
    <property type="entry name" value="CUB"/>
    <property type="match status" value="2"/>
</dbReference>
<dbReference type="FunFam" id="2.40.10.10:FF:000003">
    <property type="entry name" value="Transmembrane serine protease 3"/>
    <property type="match status" value="1"/>
</dbReference>
<evidence type="ECO:0000256" key="3">
    <source>
        <dbReference type="ARBA" id="ARBA00022692"/>
    </source>
</evidence>
<evidence type="ECO:0008006" key="18">
    <source>
        <dbReference type="Google" id="ProtNLM"/>
    </source>
</evidence>
<dbReference type="InterPro" id="IPR001254">
    <property type="entry name" value="Trypsin_dom"/>
</dbReference>
<dbReference type="PANTHER" id="PTHR24252">
    <property type="entry name" value="ACROSIN-RELATED"/>
    <property type="match status" value="1"/>
</dbReference>
<dbReference type="Gene3D" id="2.60.120.290">
    <property type="entry name" value="Spermadhesin, CUB domain"/>
    <property type="match status" value="3"/>
</dbReference>
<dbReference type="GO" id="GO:0006508">
    <property type="term" value="P:proteolysis"/>
    <property type="evidence" value="ECO:0007669"/>
    <property type="project" value="UniProtKB-KW"/>
</dbReference>
<dbReference type="PROSITE" id="PS50024">
    <property type="entry name" value="SEA"/>
    <property type="match status" value="1"/>
</dbReference>
<dbReference type="PROSITE" id="PS00134">
    <property type="entry name" value="TRYPSIN_HIS"/>
    <property type="match status" value="1"/>
</dbReference>
<feature type="disulfide bond" evidence="10">
    <location>
        <begin position="440"/>
        <end position="452"/>
    </location>
</feature>
<evidence type="ECO:0000256" key="6">
    <source>
        <dbReference type="ARBA" id="ARBA00022968"/>
    </source>
</evidence>
<dbReference type="Pfam" id="PF01390">
    <property type="entry name" value="SEA"/>
    <property type="match status" value="1"/>
</dbReference>
<dbReference type="GeneTree" id="ENSGT00940000164481"/>
<feature type="domain" description="Peptidase S1" evidence="15">
    <location>
        <begin position="566"/>
        <end position="803"/>
    </location>
</feature>
<dbReference type="CDD" id="cd00112">
    <property type="entry name" value="LDLa"/>
    <property type="match status" value="4"/>
</dbReference>
<keyword evidence="17" id="KW-1185">Reference proteome</keyword>
<reference evidence="16" key="2">
    <citation type="submission" date="2025-08" db="UniProtKB">
        <authorList>
            <consortium name="Ensembl"/>
        </authorList>
    </citation>
    <scope>IDENTIFICATION</scope>
</reference>
<name>A0A7N6BRN5_ANATE</name>
<dbReference type="InterPro" id="IPR033116">
    <property type="entry name" value="TRYPSIN_SER"/>
</dbReference>
<dbReference type="CDD" id="cd00190">
    <property type="entry name" value="Tryp_SPc"/>
    <property type="match status" value="1"/>
</dbReference>
<dbReference type="Gene3D" id="4.10.400.10">
    <property type="entry name" value="Low-density Lipoprotein Receptor"/>
    <property type="match status" value="4"/>
</dbReference>
<feature type="disulfide bond" evidence="10">
    <location>
        <begin position="459"/>
        <end position="474"/>
    </location>
</feature>
<dbReference type="PRINTS" id="PR00261">
    <property type="entry name" value="LDLRECEPTOR"/>
</dbReference>
<evidence type="ECO:0000313" key="16">
    <source>
        <dbReference type="Ensembl" id="ENSATEP00000066318.2"/>
    </source>
</evidence>
<comment type="subcellular location">
    <subcellularLocation>
        <location evidence="1">Membrane</location>
        <topology evidence="1">Single-pass type II membrane protein</topology>
    </subcellularLocation>
</comment>
<feature type="disulfide bond" evidence="10">
    <location>
        <begin position="495"/>
        <end position="510"/>
    </location>
</feature>
<dbReference type="InterPro" id="IPR018114">
    <property type="entry name" value="TRYPSIN_HIS"/>
</dbReference>
<reference evidence="16" key="1">
    <citation type="submission" date="2021-04" db="EMBL/GenBank/DDBJ databases">
        <authorList>
            <consortium name="Wellcome Sanger Institute Data Sharing"/>
        </authorList>
    </citation>
    <scope>NUCLEOTIDE SEQUENCE [LARGE SCALE GENOMIC DNA]</scope>
</reference>
<dbReference type="SUPFAM" id="SSF50494">
    <property type="entry name" value="Trypsin-like serine proteases"/>
    <property type="match status" value="1"/>
</dbReference>
<dbReference type="PROSITE" id="PS50068">
    <property type="entry name" value="LDLRA_2"/>
    <property type="match status" value="4"/>
</dbReference>
<evidence type="ECO:0000256" key="8">
    <source>
        <dbReference type="ARBA" id="ARBA00023136"/>
    </source>
</evidence>
<sequence length="804" mass="89027">MDYMESGSRFTKTDKDWDTSVQFLPASDNKKLEKKKGPGKIGLVIGVVIAAAVIALVTGLLVWHFHFRKDVWAKRMYTGSMRITNQAFIDAYENSNSSEFQALANQVSSQLKAIYLKNAQLKKYYVRSTVQAFSEGSVIAYYLSEFRVPAHEEAAVDEAIASMGKAQRSITKSDSLAVDDMVSSGRVEEPGIQTAVCCDFRQIESPGFPDRPYPSDTFMQWQLRADVNNVIQLEFDTLNLEDNCANDFIKIYDSLVAIEGRAIQELCGYRSHSQQMTFQSSRNVMLVTMATNNEKNYPGFRAKFSQVPLVGQKGTFSSPNFPNYYPPKITCQWSIEVRSEFTWLNNTADMSLMVCLFRFCGDQPDKTLMETSTNNKMNVEFNSDSSYVDRGFEAEYEAIDTNDPCPNQFQCNNQRCIKSELRCDGWNDCGDMSDETNCKCKADDISCKNGLCKPSFWKCDNVDDCGDGTDELNCGCKSDQITCKNGKCVSEKTRCDGRDDCGDGTDELDCVRDSASTTCSELTFKCKNNVCISKVNPECDGIQDCPDGSDEENCDCGKNRFKSSRIVGGLDAEDGEFPWQVSLQVKSYGHVCGASIISPQWLVTAAHCVQDDSKIRFSQPGTWEAQLGLHTQRNIGSTVVKRNLKQIIPHPYYNAYTFDNDIALMELDSPITYSDYIKPICLPAATHDFPAGETVWISGWGATREGGTAASVLQKAQVRIINGTVCNTLMSGQITSRMMCAGVLTGGVDACQGDSGGPLSSASGSRKFLAGVVSWGDGCGRRNKPGIYTRVTKFRGWIKEKTGV</sequence>
<dbReference type="InterPro" id="IPR009003">
    <property type="entry name" value="Peptidase_S1_PA"/>
</dbReference>
<dbReference type="PROSITE" id="PS50240">
    <property type="entry name" value="TRYPSIN_DOM"/>
    <property type="match status" value="1"/>
</dbReference>
<keyword evidence="2 11" id="KW-0645">Protease</keyword>
<feature type="disulfide bond" evidence="10">
    <location>
        <begin position="447"/>
        <end position="465"/>
    </location>
</feature>
<dbReference type="SMART" id="SM00042">
    <property type="entry name" value="CUB"/>
    <property type="match status" value="2"/>
</dbReference>
<dbReference type="Ensembl" id="ENSATET00000048028.2">
    <property type="protein sequence ID" value="ENSATEP00000066318.2"/>
    <property type="gene ID" value="ENSATEG00000009225.3"/>
</dbReference>
<dbReference type="FunFam" id="4.10.400.10:FF:000117">
    <property type="entry name" value="Suppressor of tumorigenicity 14 protein homolog"/>
    <property type="match status" value="1"/>
</dbReference>
<dbReference type="AlphaFoldDB" id="A0A7N6BRN5"/>
<dbReference type="GO" id="GO:0016020">
    <property type="term" value="C:membrane"/>
    <property type="evidence" value="ECO:0007669"/>
    <property type="project" value="UniProtKB-SubCell"/>
</dbReference>
<keyword evidence="7 12" id="KW-1133">Transmembrane helix</keyword>
<dbReference type="InterPro" id="IPR035914">
    <property type="entry name" value="Sperma_CUB_dom_sf"/>
</dbReference>
<dbReference type="SUPFAM" id="SSF49854">
    <property type="entry name" value="Spermadhesin, CUB domain"/>
    <property type="match status" value="2"/>
</dbReference>
<dbReference type="Pfam" id="PF00057">
    <property type="entry name" value="Ldl_recept_a"/>
    <property type="match status" value="4"/>
</dbReference>
<dbReference type="Gene3D" id="2.40.10.10">
    <property type="entry name" value="Trypsin-like serine proteases"/>
    <property type="match status" value="2"/>
</dbReference>
<accession>A0A7N6BRN5</accession>
<feature type="disulfide bond" evidence="10">
    <location>
        <begin position="476"/>
        <end position="488"/>
    </location>
</feature>
<dbReference type="SMART" id="SM00192">
    <property type="entry name" value="LDLa"/>
    <property type="match status" value="4"/>
</dbReference>
<organism evidence="16 17">
    <name type="scientific">Anabas testudineus</name>
    <name type="common">Climbing perch</name>
    <name type="synonym">Anthias testudineus</name>
    <dbReference type="NCBI Taxonomy" id="64144"/>
    <lineage>
        <taxon>Eukaryota</taxon>
        <taxon>Metazoa</taxon>
        <taxon>Chordata</taxon>
        <taxon>Craniata</taxon>
        <taxon>Vertebrata</taxon>
        <taxon>Euteleostomi</taxon>
        <taxon>Actinopterygii</taxon>
        <taxon>Neopterygii</taxon>
        <taxon>Teleostei</taxon>
        <taxon>Neoteleostei</taxon>
        <taxon>Acanthomorphata</taxon>
        <taxon>Anabantaria</taxon>
        <taxon>Anabantiformes</taxon>
        <taxon>Anabantoidei</taxon>
        <taxon>Anabantidae</taxon>
        <taxon>Anabas</taxon>
    </lineage>
</organism>
<dbReference type="Gene3D" id="3.30.70.960">
    <property type="entry name" value="SEA domain"/>
    <property type="match status" value="1"/>
</dbReference>
<keyword evidence="8 12" id="KW-0472">Membrane</keyword>
<keyword evidence="5 11" id="KW-0720">Serine protease</keyword>
<evidence type="ECO:0000256" key="5">
    <source>
        <dbReference type="ARBA" id="ARBA00022825"/>
    </source>
</evidence>
<evidence type="ECO:0000256" key="9">
    <source>
        <dbReference type="ARBA" id="ARBA00023157"/>
    </source>
</evidence>
<dbReference type="SUPFAM" id="SSF82671">
    <property type="entry name" value="SEA domain"/>
    <property type="match status" value="1"/>
</dbReference>
<evidence type="ECO:0000259" key="14">
    <source>
        <dbReference type="PROSITE" id="PS50024"/>
    </source>
</evidence>
<feature type="disulfide bond" evidence="10">
    <location>
        <begin position="483"/>
        <end position="501"/>
    </location>
</feature>
<dbReference type="SMART" id="SM00020">
    <property type="entry name" value="Tryp_SPc"/>
    <property type="match status" value="1"/>
</dbReference>
<evidence type="ECO:0000256" key="11">
    <source>
        <dbReference type="RuleBase" id="RU363034"/>
    </source>
</evidence>
<reference evidence="16" key="3">
    <citation type="submission" date="2025-09" db="UniProtKB">
        <authorList>
            <consortium name="Ensembl"/>
        </authorList>
    </citation>
    <scope>IDENTIFICATION</scope>
</reference>
<evidence type="ECO:0000256" key="7">
    <source>
        <dbReference type="ARBA" id="ARBA00022989"/>
    </source>
</evidence>
<evidence type="ECO:0000256" key="10">
    <source>
        <dbReference type="PROSITE-ProRule" id="PRU00124"/>
    </source>
</evidence>
<dbReference type="InterPro" id="IPR023415">
    <property type="entry name" value="LDLR_class-A_CS"/>
</dbReference>
<protein>
    <recommendedName>
        <fullName evidence="18">Suppressor of tumorigenicity 14 protein homolog</fullName>
    </recommendedName>
</protein>
<dbReference type="Pfam" id="PF00089">
    <property type="entry name" value="Trypsin"/>
    <property type="match status" value="1"/>
</dbReference>
<feature type="disulfide bond" evidence="10">
    <location>
        <begin position="519"/>
        <end position="531"/>
    </location>
</feature>
<evidence type="ECO:0000256" key="2">
    <source>
        <dbReference type="ARBA" id="ARBA00022670"/>
    </source>
</evidence>
<evidence type="ECO:0000259" key="13">
    <source>
        <dbReference type="PROSITE" id="PS01180"/>
    </source>
</evidence>
<dbReference type="GO" id="GO:0004252">
    <property type="term" value="F:serine-type endopeptidase activity"/>
    <property type="evidence" value="ECO:0007669"/>
    <property type="project" value="InterPro"/>
</dbReference>
<feature type="disulfide bond" evidence="10">
    <location>
        <begin position="411"/>
        <end position="429"/>
    </location>
</feature>
<feature type="transmembrane region" description="Helical" evidence="12">
    <location>
        <begin position="41"/>
        <end position="65"/>
    </location>
</feature>
<dbReference type="InterPro" id="IPR000082">
    <property type="entry name" value="SEA_dom"/>
</dbReference>
<evidence type="ECO:0000259" key="15">
    <source>
        <dbReference type="PROSITE" id="PS50240"/>
    </source>
</evidence>
<dbReference type="Pfam" id="PF00431">
    <property type="entry name" value="CUB"/>
    <property type="match status" value="2"/>
</dbReference>
<feature type="domain" description="CUB" evidence="13">
    <location>
        <begin position="305"/>
        <end position="399"/>
    </location>
</feature>
<dbReference type="SUPFAM" id="SSF57424">
    <property type="entry name" value="LDL receptor-like module"/>
    <property type="match status" value="4"/>
</dbReference>